<name>A0A8T0ICL6_CERPU</name>
<reference evidence="1" key="1">
    <citation type="submission" date="2020-06" db="EMBL/GenBank/DDBJ databases">
        <title>WGS assembly of Ceratodon purpureus strain R40.</title>
        <authorList>
            <person name="Carey S.B."/>
            <person name="Jenkins J."/>
            <person name="Shu S."/>
            <person name="Lovell J.T."/>
            <person name="Sreedasyam A."/>
            <person name="Maumus F."/>
            <person name="Tiley G.P."/>
            <person name="Fernandez-Pozo N."/>
            <person name="Barry K."/>
            <person name="Chen C."/>
            <person name="Wang M."/>
            <person name="Lipzen A."/>
            <person name="Daum C."/>
            <person name="Saski C.A."/>
            <person name="Payton A.C."/>
            <person name="Mcbreen J.C."/>
            <person name="Conrad R.E."/>
            <person name="Kollar L.M."/>
            <person name="Olsson S."/>
            <person name="Huttunen S."/>
            <person name="Landis J.B."/>
            <person name="Wickett N.J."/>
            <person name="Johnson M.G."/>
            <person name="Rensing S.A."/>
            <person name="Grimwood J."/>
            <person name="Schmutz J."/>
            <person name="Mcdaniel S.F."/>
        </authorList>
    </citation>
    <scope>NUCLEOTIDE SEQUENCE</scope>
    <source>
        <strain evidence="1">R40</strain>
    </source>
</reference>
<gene>
    <name evidence="1" type="ORF">KC19_4G188700</name>
</gene>
<sequence length="60" mass="6852">MSMVYEAHYLLTMLCQAWSEFSFGCSSWLPTSILSKGLCLSWHAWVALEGIHESIMLELL</sequence>
<evidence type="ECO:0000313" key="2">
    <source>
        <dbReference type="Proteomes" id="UP000822688"/>
    </source>
</evidence>
<keyword evidence="2" id="KW-1185">Reference proteome</keyword>
<proteinExistence type="predicted"/>
<protein>
    <submittedName>
        <fullName evidence="1">Uncharacterized protein</fullName>
    </submittedName>
</protein>
<dbReference type="Proteomes" id="UP000822688">
    <property type="component" value="Chromosome 4"/>
</dbReference>
<accession>A0A8T0ICL6</accession>
<organism evidence="1 2">
    <name type="scientific">Ceratodon purpureus</name>
    <name type="common">Fire moss</name>
    <name type="synonym">Dicranum purpureum</name>
    <dbReference type="NCBI Taxonomy" id="3225"/>
    <lineage>
        <taxon>Eukaryota</taxon>
        <taxon>Viridiplantae</taxon>
        <taxon>Streptophyta</taxon>
        <taxon>Embryophyta</taxon>
        <taxon>Bryophyta</taxon>
        <taxon>Bryophytina</taxon>
        <taxon>Bryopsida</taxon>
        <taxon>Dicranidae</taxon>
        <taxon>Pseudoditrichales</taxon>
        <taxon>Ditrichaceae</taxon>
        <taxon>Ceratodon</taxon>
    </lineage>
</organism>
<evidence type="ECO:0000313" key="1">
    <source>
        <dbReference type="EMBL" id="KAG0580636.1"/>
    </source>
</evidence>
<comment type="caution">
    <text evidence="1">The sequence shown here is derived from an EMBL/GenBank/DDBJ whole genome shotgun (WGS) entry which is preliminary data.</text>
</comment>
<dbReference type="EMBL" id="CM026424">
    <property type="protein sequence ID" value="KAG0580636.1"/>
    <property type="molecule type" value="Genomic_DNA"/>
</dbReference>
<dbReference type="AlphaFoldDB" id="A0A8T0ICL6"/>